<protein>
    <recommendedName>
        <fullName evidence="2">Pentapeptide repeat protein MfpA</fullName>
    </recommendedName>
</protein>
<accession>A0A645CR00</accession>
<name>A0A645CR00_9ZZZZ</name>
<dbReference type="InterPro" id="IPR001646">
    <property type="entry name" value="5peptide_repeat"/>
</dbReference>
<dbReference type="InterPro" id="IPR051082">
    <property type="entry name" value="Pentapeptide-BTB/POZ_domain"/>
</dbReference>
<dbReference type="SUPFAM" id="SSF141571">
    <property type="entry name" value="Pentapeptide repeat-like"/>
    <property type="match status" value="1"/>
</dbReference>
<dbReference type="Gene3D" id="2.160.20.80">
    <property type="entry name" value="E3 ubiquitin-protein ligase SopA"/>
    <property type="match status" value="1"/>
</dbReference>
<evidence type="ECO:0008006" key="2">
    <source>
        <dbReference type="Google" id="ProtNLM"/>
    </source>
</evidence>
<comment type="caution">
    <text evidence="1">The sequence shown here is derived from an EMBL/GenBank/DDBJ whole genome shotgun (WGS) entry which is preliminary data.</text>
</comment>
<gene>
    <name evidence="1" type="ORF">SDC9_126361</name>
</gene>
<reference evidence="1" key="1">
    <citation type="submission" date="2019-08" db="EMBL/GenBank/DDBJ databases">
        <authorList>
            <person name="Kucharzyk K."/>
            <person name="Murdoch R.W."/>
            <person name="Higgins S."/>
            <person name="Loffler F."/>
        </authorList>
    </citation>
    <scope>NUCLEOTIDE SEQUENCE</scope>
</reference>
<proteinExistence type="predicted"/>
<dbReference type="PANTHER" id="PTHR14136">
    <property type="entry name" value="BTB_POZ DOMAIN-CONTAINING PROTEIN KCTD9"/>
    <property type="match status" value="1"/>
</dbReference>
<organism evidence="1">
    <name type="scientific">bioreactor metagenome</name>
    <dbReference type="NCBI Taxonomy" id="1076179"/>
    <lineage>
        <taxon>unclassified sequences</taxon>
        <taxon>metagenomes</taxon>
        <taxon>ecological metagenomes</taxon>
    </lineage>
</organism>
<dbReference type="Pfam" id="PF19062">
    <property type="entry name" value="DUF5758"/>
    <property type="match status" value="1"/>
</dbReference>
<dbReference type="PANTHER" id="PTHR14136:SF17">
    <property type="entry name" value="BTB_POZ DOMAIN-CONTAINING PROTEIN KCTD9"/>
    <property type="match status" value="1"/>
</dbReference>
<sequence length="233" mass="27445">MRKLSQEEFKEILKNRKPKERLVLKEIELFDMDFTNWDLSNIDFSLSAFHRIRFDGANLEHSSVFNALFDECTLRKTNFRQANLECAVLRYADMTGCNIEGANLYFAVLEYAKLDGIISDENTKWFRLHCPEKGAFIGYKKCLNDRLVQLLIPADAKRTSATLPSCRCNKAKVLTIKSFDYKENYMEAWSLVDENFVYRLGEWVEVKDFDEDRWMDSTSGIHFWMTREEAKSY</sequence>
<evidence type="ECO:0000313" key="1">
    <source>
        <dbReference type="EMBL" id="MPM79328.1"/>
    </source>
</evidence>
<dbReference type="EMBL" id="VSSQ01029270">
    <property type="protein sequence ID" value="MPM79328.1"/>
    <property type="molecule type" value="Genomic_DNA"/>
</dbReference>
<dbReference type="InterPro" id="IPR043919">
    <property type="entry name" value="DUF5758"/>
</dbReference>
<dbReference type="Pfam" id="PF00805">
    <property type="entry name" value="Pentapeptide"/>
    <property type="match status" value="1"/>
</dbReference>
<dbReference type="AlphaFoldDB" id="A0A645CR00"/>